<dbReference type="Pfam" id="PF12804">
    <property type="entry name" value="NTP_transf_3"/>
    <property type="match status" value="1"/>
</dbReference>
<dbReference type="SUPFAM" id="SSF53448">
    <property type="entry name" value="Nucleotide-diphospho-sugar transferases"/>
    <property type="match status" value="1"/>
</dbReference>
<dbReference type="PANTHER" id="PTHR43777">
    <property type="entry name" value="MOLYBDENUM COFACTOR CYTIDYLYLTRANSFERASE"/>
    <property type="match status" value="1"/>
</dbReference>
<keyword evidence="1" id="KW-0460">Magnesium</keyword>
<dbReference type="Proteomes" id="UP001164712">
    <property type="component" value="Chromosome"/>
</dbReference>
<accession>A0ABY7HSV9</accession>
<organism evidence="3 4">
    <name type="scientific">Rouxiella chamberiensis</name>
    <dbReference type="NCBI Taxonomy" id="1513468"/>
    <lineage>
        <taxon>Bacteria</taxon>
        <taxon>Pseudomonadati</taxon>
        <taxon>Pseudomonadota</taxon>
        <taxon>Gammaproteobacteria</taxon>
        <taxon>Enterobacterales</taxon>
        <taxon>Yersiniaceae</taxon>
        <taxon>Rouxiella</taxon>
    </lineage>
</organism>
<feature type="domain" description="MobA-like NTP transferase" evidence="2">
    <location>
        <begin position="10"/>
        <end position="168"/>
    </location>
</feature>
<reference evidence="3" key="1">
    <citation type="submission" date="2022-12" db="EMBL/GenBank/DDBJ databases">
        <title>Complete genome sequence of an Australian strain of Rouxiella badensis DAR84756 and resolution of the R. badensis DSM100043 and R. chamberiensis DSM28324 genomes.</title>
        <authorList>
            <person name="Paul S."/>
            <person name="Anderson P.J."/>
            <person name="Maynard G."/>
            <person name="Dyall-Smith M."/>
            <person name="Kudinha T."/>
        </authorList>
    </citation>
    <scope>NUCLEOTIDE SEQUENCE</scope>
    <source>
        <strain evidence="3">DSM 28324</strain>
    </source>
</reference>
<dbReference type="Gene3D" id="3.90.550.10">
    <property type="entry name" value="Spore Coat Polysaccharide Biosynthesis Protein SpsA, Chain A"/>
    <property type="match status" value="1"/>
</dbReference>
<dbReference type="PANTHER" id="PTHR43777:SF1">
    <property type="entry name" value="MOLYBDENUM COFACTOR CYTIDYLYLTRANSFERASE"/>
    <property type="match status" value="1"/>
</dbReference>
<proteinExistence type="predicted"/>
<name>A0ABY7HSV9_9GAMM</name>
<evidence type="ECO:0000313" key="3">
    <source>
        <dbReference type="EMBL" id="WAT02154.1"/>
    </source>
</evidence>
<sequence>MSATSDMGILLMAAGQGQRYRALAPDVFKLDAPLAGGASVFATTLEGCLRTGLPVYVVTRPEHQEIIDTCRQRGVSYGCHQTDTLADSIVAGVKACNDWNGWLVHLADMPQVASQTFLAIYTLLSEHAIARPVYRHAPGHPVGFARSMQSALLALTPGEGAKALLRRHNCYFLDIDDAGVVCDIDTPDDLDKVNAHAKFGQAGDGAGE</sequence>
<evidence type="ECO:0000313" key="4">
    <source>
        <dbReference type="Proteomes" id="UP001164712"/>
    </source>
</evidence>
<dbReference type="CDD" id="cd04182">
    <property type="entry name" value="GT_2_like_f"/>
    <property type="match status" value="1"/>
</dbReference>
<dbReference type="EMBL" id="CP114058">
    <property type="protein sequence ID" value="WAT02154.1"/>
    <property type="molecule type" value="Genomic_DNA"/>
</dbReference>
<dbReference type="RefSeq" id="WP_160292251.1">
    <property type="nucleotide sequence ID" value="NZ_CP114058.1"/>
</dbReference>
<evidence type="ECO:0000256" key="1">
    <source>
        <dbReference type="ARBA" id="ARBA00022842"/>
    </source>
</evidence>
<dbReference type="InterPro" id="IPR029044">
    <property type="entry name" value="Nucleotide-diphossugar_trans"/>
</dbReference>
<keyword evidence="4" id="KW-1185">Reference proteome</keyword>
<dbReference type="InterPro" id="IPR025877">
    <property type="entry name" value="MobA-like_NTP_Trfase"/>
</dbReference>
<gene>
    <name evidence="3" type="ORF">O1V66_05695</name>
</gene>
<evidence type="ECO:0000259" key="2">
    <source>
        <dbReference type="Pfam" id="PF12804"/>
    </source>
</evidence>
<protein>
    <submittedName>
        <fullName evidence="3">Nucleotidyltransferase family protein</fullName>
    </submittedName>
</protein>